<protein>
    <recommendedName>
        <fullName evidence="4">Lipoprotein</fullName>
    </recommendedName>
</protein>
<feature type="compositionally biased region" description="Basic and acidic residues" evidence="1">
    <location>
        <begin position="26"/>
        <end position="49"/>
    </location>
</feature>
<comment type="caution">
    <text evidence="2">The sequence shown here is derived from an EMBL/GenBank/DDBJ whole genome shotgun (WGS) entry which is preliminary data.</text>
</comment>
<feature type="region of interest" description="Disordered" evidence="1">
    <location>
        <begin position="22"/>
        <end position="49"/>
    </location>
</feature>
<dbReference type="RefSeq" id="WP_311729422.1">
    <property type="nucleotide sequence ID" value="NZ_JAVRFD010000029.1"/>
</dbReference>
<evidence type="ECO:0000256" key="1">
    <source>
        <dbReference type="SAM" id="MobiDB-lite"/>
    </source>
</evidence>
<reference evidence="2" key="1">
    <citation type="submission" date="2024-05" db="EMBL/GenBank/DDBJ databases">
        <title>30 novel species of actinomycetes from the DSMZ collection.</title>
        <authorList>
            <person name="Nouioui I."/>
        </authorList>
    </citation>
    <scope>NUCLEOTIDE SEQUENCE</scope>
    <source>
        <strain evidence="2">DSM 41529</strain>
    </source>
</reference>
<dbReference type="Proteomes" id="UP001180754">
    <property type="component" value="Unassembled WGS sequence"/>
</dbReference>
<organism evidence="2 3">
    <name type="scientific">Streptomyces lonegramiae</name>
    <dbReference type="NCBI Taxonomy" id="3075524"/>
    <lineage>
        <taxon>Bacteria</taxon>
        <taxon>Bacillati</taxon>
        <taxon>Actinomycetota</taxon>
        <taxon>Actinomycetes</taxon>
        <taxon>Kitasatosporales</taxon>
        <taxon>Streptomycetaceae</taxon>
        <taxon>Streptomyces</taxon>
    </lineage>
</organism>
<dbReference type="PROSITE" id="PS51257">
    <property type="entry name" value="PROKAR_LIPOPROTEIN"/>
    <property type="match status" value="1"/>
</dbReference>
<accession>A0ABU2XSF9</accession>
<proteinExistence type="predicted"/>
<dbReference type="EMBL" id="JAVRFD010000029">
    <property type="protein sequence ID" value="MDT0548856.1"/>
    <property type="molecule type" value="Genomic_DNA"/>
</dbReference>
<sequence>MGRVRVGALVLTLALGGVACGGGGGSKEDPPAEERLKAREMAGERWEKGPKQPKVQVAYPYDMPGHCGIAWATFGGRTWKISGVGSGVGKRVEGDAPEAGNATAGYMTLLSKDEAVFEAADFPPVYFTVTKETLPMCD</sequence>
<name>A0ABU2XSF9_9ACTN</name>
<keyword evidence="3" id="KW-1185">Reference proteome</keyword>
<evidence type="ECO:0000313" key="2">
    <source>
        <dbReference type="EMBL" id="MDT0548856.1"/>
    </source>
</evidence>
<evidence type="ECO:0000313" key="3">
    <source>
        <dbReference type="Proteomes" id="UP001180754"/>
    </source>
</evidence>
<evidence type="ECO:0008006" key="4">
    <source>
        <dbReference type="Google" id="ProtNLM"/>
    </source>
</evidence>
<gene>
    <name evidence="2" type="ORF">RND15_40225</name>
</gene>